<keyword evidence="2" id="KW-1185">Reference proteome</keyword>
<evidence type="ECO:0000313" key="2">
    <source>
        <dbReference type="Proteomes" id="UP000032142"/>
    </source>
</evidence>
<organism evidence="1 2">
    <name type="scientific">Gossypium arboreum</name>
    <name type="common">Tree cotton</name>
    <name type="synonym">Gossypium nanking</name>
    <dbReference type="NCBI Taxonomy" id="29729"/>
    <lineage>
        <taxon>Eukaryota</taxon>
        <taxon>Viridiplantae</taxon>
        <taxon>Streptophyta</taxon>
        <taxon>Embryophyta</taxon>
        <taxon>Tracheophyta</taxon>
        <taxon>Spermatophyta</taxon>
        <taxon>Magnoliopsida</taxon>
        <taxon>eudicotyledons</taxon>
        <taxon>Gunneridae</taxon>
        <taxon>Pentapetalae</taxon>
        <taxon>rosids</taxon>
        <taxon>malvids</taxon>
        <taxon>Malvales</taxon>
        <taxon>Malvaceae</taxon>
        <taxon>Malvoideae</taxon>
        <taxon>Gossypium</taxon>
    </lineage>
</organism>
<dbReference type="Proteomes" id="UP000032142">
    <property type="component" value="Unassembled WGS sequence"/>
</dbReference>
<dbReference type="EMBL" id="KN404289">
    <property type="protein sequence ID" value="KHG15650.1"/>
    <property type="molecule type" value="Genomic_DNA"/>
</dbReference>
<sequence>MLNLLNLIIYRSR</sequence>
<evidence type="ECO:0000313" key="1">
    <source>
        <dbReference type="EMBL" id="KHG15650.1"/>
    </source>
</evidence>
<gene>
    <name evidence="1" type="ORF">F383_23522</name>
</gene>
<accession>A0A0B0NS20</accession>
<proteinExistence type="predicted"/>
<name>A0A0B0NS20_GOSAR</name>
<protein>
    <submittedName>
        <fullName evidence="1">Uncharacterized protein</fullName>
    </submittedName>
</protein>
<reference evidence="2" key="1">
    <citation type="submission" date="2014-09" db="EMBL/GenBank/DDBJ databases">
        <authorList>
            <person name="Mudge J."/>
            <person name="Ramaraj T."/>
            <person name="Lindquist I.E."/>
            <person name="Bharti A.K."/>
            <person name="Sundararajan A."/>
            <person name="Cameron C.T."/>
            <person name="Woodward J.E."/>
            <person name="May G.D."/>
            <person name="Brubaker C."/>
            <person name="Broadhvest J."/>
            <person name="Wilkins T.A."/>
        </authorList>
    </citation>
    <scope>NUCLEOTIDE SEQUENCE</scope>
    <source>
        <strain evidence="2">cv. AKA8401</strain>
    </source>
</reference>